<protein>
    <submittedName>
        <fullName evidence="1">Uncharacterized protein</fullName>
    </submittedName>
</protein>
<organism evidence="1 2">
    <name type="scientific">Rhizopus microsporus</name>
    <dbReference type="NCBI Taxonomy" id="58291"/>
    <lineage>
        <taxon>Eukaryota</taxon>
        <taxon>Fungi</taxon>
        <taxon>Fungi incertae sedis</taxon>
        <taxon>Mucoromycota</taxon>
        <taxon>Mucoromycotina</taxon>
        <taxon>Mucoromycetes</taxon>
        <taxon>Mucorales</taxon>
        <taxon>Mucorineae</taxon>
        <taxon>Rhizopodaceae</taxon>
        <taxon>Rhizopus</taxon>
    </lineage>
</organism>
<accession>A0A1X0RSG0</accession>
<sequence>MQTAGPFVAQFGKTNVLHSSRNNHFCSVFNLSDTDKLRNSPSPQATLDINS</sequence>
<reference evidence="1 2" key="1">
    <citation type="journal article" date="2016" name="Proc. Natl. Acad. Sci. U.S.A.">
        <title>Lipid metabolic changes in an early divergent fungus govern the establishment of a mutualistic symbiosis with endobacteria.</title>
        <authorList>
            <person name="Lastovetsky O.A."/>
            <person name="Gaspar M.L."/>
            <person name="Mondo S.J."/>
            <person name="LaButti K.M."/>
            <person name="Sandor L."/>
            <person name="Grigoriev I.V."/>
            <person name="Henry S.A."/>
            <person name="Pawlowska T.E."/>
        </authorList>
    </citation>
    <scope>NUCLEOTIDE SEQUENCE [LARGE SCALE GENOMIC DNA]</scope>
    <source>
        <strain evidence="1 2">ATCC 11559</strain>
    </source>
</reference>
<evidence type="ECO:0000313" key="1">
    <source>
        <dbReference type="EMBL" id="ORE14965.1"/>
    </source>
</evidence>
<dbReference type="EMBL" id="KV921445">
    <property type="protein sequence ID" value="ORE14965.1"/>
    <property type="molecule type" value="Genomic_DNA"/>
</dbReference>
<gene>
    <name evidence="1" type="ORF">BCV71DRAFT_274679</name>
</gene>
<dbReference type="Proteomes" id="UP000242381">
    <property type="component" value="Unassembled WGS sequence"/>
</dbReference>
<evidence type="ECO:0000313" key="2">
    <source>
        <dbReference type="Proteomes" id="UP000242381"/>
    </source>
</evidence>
<feature type="non-terminal residue" evidence="1">
    <location>
        <position position="51"/>
    </location>
</feature>
<dbReference type="AlphaFoldDB" id="A0A1X0RSG0"/>
<name>A0A1X0RSG0_RHIZD</name>
<proteinExistence type="predicted"/>